<reference evidence="1" key="2">
    <citation type="submission" date="2022-01" db="EMBL/GenBank/DDBJ databases">
        <authorList>
            <person name="Yamashiro T."/>
            <person name="Shiraishi A."/>
            <person name="Satake H."/>
            <person name="Nakayama K."/>
        </authorList>
    </citation>
    <scope>NUCLEOTIDE SEQUENCE</scope>
</reference>
<gene>
    <name evidence="1" type="ORF">Tco_0911373</name>
</gene>
<protein>
    <submittedName>
        <fullName evidence="1">Uncharacterized protein</fullName>
    </submittedName>
</protein>
<reference evidence="1" key="1">
    <citation type="journal article" date="2022" name="Int. J. Mol. Sci.">
        <title>Draft Genome of Tanacetum Coccineum: Genomic Comparison of Closely Related Tanacetum-Family Plants.</title>
        <authorList>
            <person name="Yamashiro T."/>
            <person name="Shiraishi A."/>
            <person name="Nakayama K."/>
            <person name="Satake H."/>
        </authorList>
    </citation>
    <scope>NUCLEOTIDE SEQUENCE</scope>
</reference>
<organism evidence="1 2">
    <name type="scientific">Tanacetum coccineum</name>
    <dbReference type="NCBI Taxonomy" id="301880"/>
    <lineage>
        <taxon>Eukaryota</taxon>
        <taxon>Viridiplantae</taxon>
        <taxon>Streptophyta</taxon>
        <taxon>Embryophyta</taxon>
        <taxon>Tracheophyta</taxon>
        <taxon>Spermatophyta</taxon>
        <taxon>Magnoliopsida</taxon>
        <taxon>eudicotyledons</taxon>
        <taxon>Gunneridae</taxon>
        <taxon>Pentapetalae</taxon>
        <taxon>asterids</taxon>
        <taxon>campanulids</taxon>
        <taxon>Asterales</taxon>
        <taxon>Asteraceae</taxon>
        <taxon>Asteroideae</taxon>
        <taxon>Anthemideae</taxon>
        <taxon>Anthemidinae</taxon>
        <taxon>Tanacetum</taxon>
    </lineage>
</organism>
<evidence type="ECO:0000313" key="1">
    <source>
        <dbReference type="EMBL" id="GJT31098.1"/>
    </source>
</evidence>
<dbReference type="Proteomes" id="UP001151760">
    <property type="component" value="Unassembled WGS sequence"/>
</dbReference>
<accession>A0ABQ5CXS7</accession>
<proteinExistence type="predicted"/>
<keyword evidence="2" id="KW-1185">Reference proteome</keyword>
<sequence>MLRVSPPLAFLYGEIEEEVYSLNLKALKILTSQSMCIEWLKLCMDFIKHLEPGMQDCLLFCYNTITEECEDLEVVDERKFEKSAIGENEILLRVYKRNSCLMENHPVDDPFPGRRLNFMAVQEADYYGYYFNQQKPMEMYYDSAVGLLFLLAEYIHAAGVVYAINTSIYAVELASAQFVLLWGWSSALVHLVSAG</sequence>
<name>A0ABQ5CXS7_9ASTR</name>
<dbReference type="EMBL" id="BQNB010014676">
    <property type="protein sequence ID" value="GJT31098.1"/>
    <property type="molecule type" value="Genomic_DNA"/>
</dbReference>
<comment type="caution">
    <text evidence="1">The sequence shown here is derived from an EMBL/GenBank/DDBJ whole genome shotgun (WGS) entry which is preliminary data.</text>
</comment>
<evidence type="ECO:0000313" key="2">
    <source>
        <dbReference type="Proteomes" id="UP001151760"/>
    </source>
</evidence>